<dbReference type="EMBL" id="CP042582">
    <property type="protein sequence ID" value="QEX25183.1"/>
    <property type="molecule type" value="Genomic_DNA"/>
</dbReference>
<name>A0A5J6N887_9PROT</name>
<organism evidence="6 7">
    <name type="scientific">Hypericibacter adhaerens</name>
    <dbReference type="NCBI Taxonomy" id="2602016"/>
    <lineage>
        <taxon>Bacteria</taxon>
        <taxon>Pseudomonadati</taxon>
        <taxon>Pseudomonadota</taxon>
        <taxon>Alphaproteobacteria</taxon>
        <taxon>Rhodospirillales</taxon>
        <taxon>Dongiaceae</taxon>
        <taxon>Hypericibacter</taxon>
    </lineage>
</organism>
<dbReference type="PRINTS" id="PR00455">
    <property type="entry name" value="HTHTETR"/>
</dbReference>
<dbReference type="InterPro" id="IPR011075">
    <property type="entry name" value="TetR_C"/>
</dbReference>
<dbReference type="InterPro" id="IPR001647">
    <property type="entry name" value="HTH_TetR"/>
</dbReference>
<evidence type="ECO:0000256" key="3">
    <source>
        <dbReference type="ARBA" id="ARBA00023163"/>
    </source>
</evidence>
<dbReference type="OrthoDB" id="9795242at2"/>
<evidence type="ECO:0000313" key="7">
    <source>
        <dbReference type="Proteomes" id="UP000325797"/>
    </source>
</evidence>
<accession>A0A5J6N887</accession>
<dbReference type="Proteomes" id="UP000325797">
    <property type="component" value="Chromosome"/>
</dbReference>
<keyword evidence="7" id="KW-1185">Reference proteome</keyword>
<dbReference type="SUPFAM" id="SSF48498">
    <property type="entry name" value="Tetracyclin repressor-like, C-terminal domain"/>
    <property type="match status" value="1"/>
</dbReference>
<feature type="domain" description="HTH tetR-type" evidence="5">
    <location>
        <begin position="13"/>
        <end position="73"/>
    </location>
</feature>
<dbReference type="Gene3D" id="1.10.10.60">
    <property type="entry name" value="Homeodomain-like"/>
    <property type="match status" value="1"/>
</dbReference>
<gene>
    <name evidence="6" type="ORF">FRZ61_51300</name>
</gene>
<evidence type="ECO:0000313" key="6">
    <source>
        <dbReference type="EMBL" id="QEX25183.1"/>
    </source>
</evidence>
<dbReference type="AlphaFoldDB" id="A0A5J6N887"/>
<dbReference type="RefSeq" id="WP_151120464.1">
    <property type="nucleotide sequence ID" value="NZ_CP042582.1"/>
</dbReference>
<dbReference type="Pfam" id="PF00440">
    <property type="entry name" value="TetR_N"/>
    <property type="match status" value="1"/>
</dbReference>
<protein>
    <submittedName>
        <fullName evidence="6">TetR family transcriptional regulator</fullName>
    </submittedName>
</protein>
<reference evidence="6 7" key="1">
    <citation type="submission" date="2019-08" db="EMBL/GenBank/DDBJ databases">
        <title>Hyperibacter terrae gen. nov., sp. nov. and Hyperibacter viscosus sp. nov., two new members in the family Rhodospirillaceae isolated from the rhizosphere of Hypericum perforatum.</title>
        <authorList>
            <person name="Noviana Z."/>
        </authorList>
    </citation>
    <scope>NUCLEOTIDE SEQUENCE [LARGE SCALE GENOMIC DNA]</scope>
    <source>
        <strain evidence="6 7">R5959</strain>
    </source>
</reference>
<dbReference type="PANTHER" id="PTHR47506:SF1">
    <property type="entry name" value="HTH-TYPE TRANSCRIPTIONAL REGULATOR YJDC"/>
    <property type="match status" value="1"/>
</dbReference>
<proteinExistence type="predicted"/>
<evidence type="ECO:0000256" key="2">
    <source>
        <dbReference type="ARBA" id="ARBA00023125"/>
    </source>
</evidence>
<sequence>METTVKAKGRPRAFDTDEALERALHLFWRQGYEGTSMADLTEAMGISSPSLYAAFGNKEALFRQALDRYVSLHACFLEQALAAPTARETAAAILERSVEFMTRRGQPRGCLTVQGGITGGEAAEPIKRALTLCRHETEVALRKRFERAVAEGDLPADADPAALACYLMTINQGLSVQAVSGASRAELAKVAEIALRAWSV</sequence>
<dbReference type="PROSITE" id="PS01081">
    <property type="entry name" value="HTH_TETR_1"/>
    <property type="match status" value="1"/>
</dbReference>
<evidence type="ECO:0000259" key="5">
    <source>
        <dbReference type="PROSITE" id="PS50977"/>
    </source>
</evidence>
<dbReference type="InterPro" id="IPR036271">
    <property type="entry name" value="Tet_transcr_reg_TetR-rel_C_sf"/>
</dbReference>
<keyword evidence="1" id="KW-0805">Transcription regulation</keyword>
<dbReference type="InterPro" id="IPR023772">
    <property type="entry name" value="DNA-bd_HTH_TetR-type_CS"/>
</dbReference>
<dbReference type="Pfam" id="PF16925">
    <property type="entry name" value="TetR_C_13"/>
    <property type="match status" value="1"/>
</dbReference>
<evidence type="ECO:0000256" key="4">
    <source>
        <dbReference type="PROSITE-ProRule" id="PRU00335"/>
    </source>
</evidence>
<dbReference type="GO" id="GO:0003677">
    <property type="term" value="F:DNA binding"/>
    <property type="evidence" value="ECO:0007669"/>
    <property type="project" value="UniProtKB-UniRule"/>
</dbReference>
<evidence type="ECO:0000256" key="1">
    <source>
        <dbReference type="ARBA" id="ARBA00023015"/>
    </source>
</evidence>
<dbReference type="Gene3D" id="1.10.357.10">
    <property type="entry name" value="Tetracycline Repressor, domain 2"/>
    <property type="match status" value="1"/>
</dbReference>
<feature type="DNA-binding region" description="H-T-H motif" evidence="4">
    <location>
        <begin position="36"/>
        <end position="55"/>
    </location>
</feature>
<dbReference type="PROSITE" id="PS50977">
    <property type="entry name" value="HTH_TETR_2"/>
    <property type="match status" value="1"/>
</dbReference>
<keyword evidence="2 4" id="KW-0238">DNA-binding</keyword>
<dbReference type="KEGG" id="hadh:FRZ61_51300"/>
<keyword evidence="3" id="KW-0804">Transcription</keyword>
<dbReference type="PANTHER" id="PTHR47506">
    <property type="entry name" value="TRANSCRIPTIONAL REGULATORY PROTEIN"/>
    <property type="match status" value="1"/>
</dbReference>
<dbReference type="InterPro" id="IPR009057">
    <property type="entry name" value="Homeodomain-like_sf"/>
</dbReference>
<dbReference type="SUPFAM" id="SSF46689">
    <property type="entry name" value="Homeodomain-like"/>
    <property type="match status" value="1"/>
</dbReference>